<dbReference type="InterPro" id="IPR015648">
    <property type="entry name" value="Transcrpt_fac_DP"/>
</dbReference>
<keyword evidence="12" id="KW-1185">Reference proteome</keyword>
<evidence type="ECO:0000256" key="1">
    <source>
        <dbReference type="ARBA" id="ARBA00004123"/>
    </source>
</evidence>
<name>A0A6J1WWY8_GALME</name>
<evidence type="ECO:0000256" key="5">
    <source>
        <dbReference type="ARBA" id="ARBA00023163"/>
    </source>
</evidence>
<evidence type="ECO:0000256" key="6">
    <source>
        <dbReference type="ARBA" id="ARBA00023242"/>
    </source>
</evidence>
<keyword evidence="5 7" id="KW-0804">Transcription</keyword>
<keyword evidence="3 7" id="KW-0805">Transcription regulation</keyword>
<accession>A0A6J1WWY8</accession>
<dbReference type="GO" id="GO:0005667">
    <property type="term" value="C:transcription regulator complex"/>
    <property type="evidence" value="ECO:0007669"/>
    <property type="project" value="InterPro"/>
</dbReference>
<dbReference type="Gene3D" id="1.10.10.10">
    <property type="entry name" value="Winged helix-like DNA-binding domain superfamily/Winged helix DNA-binding domain"/>
    <property type="match status" value="1"/>
</dbReference>
<dbReference type="InterPro" id="IPR003316">
    <property type="entry name" value="E2F_WHTH_DNA-bd_dom"/>
</dbReference>
<dbReference type="GeneID" id="113517084"/>
<keyword evidence="6 7" id="KW-0539">Nucleus</keyword>
<dbReference type="KEGG" id="gmw:113517084"/>
<dbReference type="SMART" id="SM01138">
    <property type="entry name" value="DP"/>
    <property type="match status" value="1"/>
</dbReference>
<evidence type="ECO:0000259" key="11">
    <source>
        <dbReference type="SMART" id="SM01372"/>
    </source>
</evidence>
<dbReference type="InterPro" id="IPR038168">
    <property type="entry name" value="TF_DP_C_sf"/>
</dbReference>
<comment type="similarity">
    <text evidence="2 7">Belongs to the E2F/DP family.</text>
</comment>
<dbReference type="GO" id="GO:0000981">
    <property type="term" value="F:DNA-binding transcription factor activity, RNA polymerase II-specific"/>
    <property type="evidence" value="ECO:0007669"/>
    <property type="project" value="TreeGrafter"/>
</dbReference>
<keyword evidence="4 7" id="KW-0238">DNA-binding</keyword>
<dbReference type="GO" id="GO:0000977">
    <property type="term" value="F:RNA polymerase II transcription regulatory region sequence-specific DNA binding"/>
    <property type="evidence" value="ECO:0007669"/>
    <property type="project" value="TreeGrafter"/>
</dbReference>
<dbReference type="InterPro" id="IPR014889">
    <property type="entry name" value="Transc_factor_DP_C"/>
</dbReference>
<dbReference type="InterPro" id="IPR036390">
    <property type="entry name" value="WH_DNA-bd_sf"/>
</dbReference>
<dbReference type="Pfam" id="PF02319">
    <property type="entry name" value="WHD_E2F_TDP"/>
    <property type="match status" value="1"/>
</dbReference>
<gene>
    <name evidence="13" type="primary">LOC113517084</name>
</gene>
<evidence type="ECO:0000313" key="13">
    <source>
        <dbReference type="RefSeq" id="XP_026757439.2"/>
    </source>
</evidence>
<dbReference type="InterPro" id="IPR037241">
    <property type="entry name" value="E2F-DP_heterodim"/>
</dbReference>
<feature type="coiled-coil region" evidence="8">
    <location>
        <begin position="264"/>
        <end position="291"/>
    </location>
</feature>
<evidence type="ECO:0000259" key="10">
    <source>
        <dbReference type="SMART" id="SM01138"/>
    </source>
</evidence>
<comment type="subcellular location">
    <subcellularLocation>
        <location evidence="1 7">Nucleus</location>
    </subcellularLocation>
</comment>
<evidence type="ECO:0000256" key="4">
    <source>
        <dbReference type="ARBA" id="ARBA00023125"/>
    </source>
</evidence>
<dbReference type="SMART" id="SM01372">
    <property type="entry name" value="E2F_TDP"/>
    <property type="match status" value="1"/>
</dbReference>
<dbReference type="Pfam" id="PF08781">
    <property type="entry name" value="DP"/>
    <property type="match status" value="1"/>
</dbReference>
<evidence type="ECO:0000313" key="12">
    <source>
        <dbReference type="Proteomes" id="UP001652740"/>
    </source>
</evidence>
<protein>
    <submittedName>
        <fullName evidence="13">Transcription factor Dp-1 isoform X1</fullName>
    </submittedName>
</protein>
<dbReference type="SUPFAM" id="SSF46785">
    <property type="entry name" value="Winged helix' DNA-binding domain"/>
    <property type="match status" value="1"/>
</dbReference>
<dbReference type="GO" id="GO:0005634">
    <property type="term" value="C:nucleus"/>
    <property type="evidence" value="ECO:0007669"/>
    <property type="project" value="UniProtKB-SubCell"/>
</dbReference>
<dbReference type="CDD" id="cd14458">
    <property type="entry name" value="DP_DD"/>
    <property type="match status" value="1"/>
</dbReference>
<dbReference type="AlphaFoldDB" id="A0A6J1WWY8"/>
<dbReference type="Gene3D" id="1.20.140.80">
    <property type="entry name" value="Transcription factor DP"/>
    <property type="match status" value="1"/>
</dbReference>
<dbReference type="InParanoid" id="A0A6J1WWY8"/>
<feature type="region of interest" description="Disordered" evidence="9">
    <location>
        <begin position="410"/>
        <end position="451"/>
    </location>
</feature>
<dbReference type="GO" id="GO:0051726">
    <property type="term" value="P:regulation of cell cycle"/>
    <property type="evidence" value="ECO:0007669"/>
    <property type="project" value="InterPro"/>
</dbReference>
<evidence type="ECO:0000256" key="9">
    <source>
        <dbReference type="SAM" id="MobiDB-lite"/>
    </source>
</evidence>
<organism evidence="12 13">
    <name type="scientific">Galleria mellonella</name>
    <name type="common">Greater wax moth</name>
    <dbReference type="NCBI Taxonomy" id="7137"/>
    <lineage>
        <taxon>Eukaryota</taxon>
        <taxon>Metazoa</taxon>
        <taxon>Ecdysozoa</taxon>
        <taxon>Arthropoda</taxon>
        <taxon>Hexapoda</taxon>
        <taxon>Insecta</taxon>
        <taxon>Pterygota</taxon>
        <taxon>Neoptera</taxon>
        <taxon>Endopterygota</taxon>
        <taxon>Lepidoptera</taxon>
        <taxon>Glossata</taxon>
        <taxon>Ditrysia</taxon>
        <taxon>Pyraloidea</taxon>
        <taxon>Pyralidae</taxon>
        <taxon>Galleriinae</taxon>
        <taxon>Galleria</taxon>
    </lineage>
</organism>
<feature type="domain" description="Transcription factor DP C-terminal" evidence="10">
    <location>
        <begin position="262"/>
        <end position="405"/>
    </location>
</feature>
<evidence type="ECO:0000256" key="8">
    <source>
        <dbReference type="SAM" id="Coils"/>
    </source>
</evidence>
<dbReference type="PANTHER" id="PTHR12548">
    <property type="entry name" value="TRANSCRIPTION FACTOR DP"/>
    <property type="match status" value="1"/>
</dbReference>
<dbReference type="FunCoup" id="A0A6J1WWY8">
    <property type="interactions" value="1200"/>
</dbReference>
<keyword evidence="8" id="KW-0175">Coiled coil</keyword>
<evidence type="ECO:0000256" key="3">
    <source>
        <dbReference type="ARBA" id="ARBA00023015"/>
    </source>
</evidence>
<evidence type="ECO:0000256" key="7">
    <source>
        <dbReference type="RuleBase" id="RU003796"/>
    </source>
</evidence>
<feature type="domain" description="E2F/DP family winged-helix DNA-binding" evidence="11">
    <location>
        <begin position="174"/>
        <end position="255"/>
    </location>
</feature>
<proteinExistence type="inferred from homology"/>
<feature type="region of interest" description="Disordered" evidence="9">
    <location>
        <begin position="146"/>
        <end position="173"/>
    </location>
</feature>
<sequence>MEKMSQKNNTLNFLIHDANGQPQMVKVVQSTGNEALAQIKVKPNTVKLIKISTSTEGKTQESVHKAVALNNIKCPPKIVQIPIETLPQKPETEPITDYEENQVINQQLTELKYIETVPDLVPIQTILNLSNTEAVIKKKNLTSFTMSHASRRRHDSDNDPPTEYTTKRRKHADKVGKGLRHFSMKVCEKVRTKGFTSYNEVADELVLEFAAGMHGSADSQHYDQKNIRRRVYDALNVLMAMNIISKEKKEIRWLGLPTNSVQECTSLEKEKQLKLEQIQKKTQQLQELILQHISFKSLIQRNKEAENKGVKPSPSSAIHLPFIVVNTSDKALIDCSISNDKTEYMFNFNKKFQIYDDIDILKRMGLLFGLDKGMCSDEDIERAKNMVPKALEHYVEQMGRGVISKLSSILEEEEMDDTVEEETIEGEGEAEDDAEEPDGNDYSDDSSDVDV</sequence>
<dbReference type="RefSeq" id="XP_026757439.2">
    <property type="nucleotide sequence ID" value="XM_026901638.3"/>
</dbReference>
<dbReference type="PANTHER" id="PTHR12548:SF9">
    <property type="entry name" value="TRANSCRIPTION FACTOR DP"/>
    <property type="match status" value="1"/>
</dbReference>
<dbReference type="SUPFAM" id="SSF144074">
    <property type="entry name" value="E2F-DP heterodimerization region"/>
    <property type="match status" value="1"/>
</dbReference>
<dbReference type="Proteomes" id="UP001652740">
    <property type="component" value="Unplaced"/>
</dbReference>
<dbReference type="InterPro" id="IPR036388">
    <property type="entry name" value="WH-like_DNA-bd_sf"/>
</dbReference>
<reference evidence="13" key="1">
    <citation type="submission" date="2025-08" db="UniProtKB">
        <authorList>
            <consortium name="RefSeq"/>
        </authorList>
    </citation>
    <scope>IDENTIFICATION</scope>
    <source>
        <tissue evidence="13">Whole larvae</tissue>
    </source>
</reference>
<evidence type="ECO:0000256" key="2">
    <source>
        <dbReference type="ARBA" id="ARBA00010940"/>
    </source>
</evidence>